<organism evidence="4">
    <name type="scientific">metagenome</name>
    <dbReference type="NCBI Taxonomy" id="256318"/>
    <lineage>
        <taxon>unclassified sequences</taxon>
        <taxon>metagenomes</taxon>
    </lineage>
</organism>
<evidence type="ECO:0000256" key="2">
    <source>
        <dbReference type="ARBA" id="ARBA00023315"/>
    </source>
</evidence>
<keyword evidence="1" id="KW-0808">Transferase</keyword>
<dbReference type="Gene3D" id="3.40.630.30">
    <property type="match status" value="1"/>
</dbReference>
<dbReference type="InterPro" id="IPR000182">
    <property type="entry name" value="GNAT_dom"/>
</dbReference>
<dbReference type="PROSITE" id="PS51186">
    <property type="entry name" value="GNAT"/>
    <property type="match status" value="1"/>
</dbReference>
<name>A0A2P2BWY5_9ZZZZ</name>
<dbReference type="InterPro" id="IPR050832">
    <property type="entry name" value="Bact_Acetyltransf"/>
</dbReference>
<dbReference type="Pfam" id="PF00583">
    <property type="entry name" value="Acetyltransf_1"/>
    <property type="match status" value="1"/>
</dbReference>
<dbReference type="InterPro" id="IPR016181">
    <property type="entry name" value="Acyl_CoA_acyltransferase"/>
</dbReference>
<reference evidence="4" key="1">
    <citation type="submission" date="2015-08" db="EMBL/GenBank/DDBJ databases">
        <authorList>
            <person name="Babu N.S."/>
            <person name="Beckwith C.J."/>
            <person name="Beseler K.G."/>
            <person name="Brison A."/>
            <person name="Carone J.V."/>
            <person name="Caskin T.P."/>
            <person name="Diamond M."/>
            <person name="Durham M.E."/>
            <person name="Foxe J.M."/>
            <person name="Go M."/>
            <person name="Henderson B.A."/>
            <person name="Jones I.B."/>
            <person name="McGettigan J.A."/>
            <person name="Micheletti S.J."/>
            <person name="Nasrallah M.E."/>
            <person name="Ortiz D."/>
            <person name="Piller C.R."/>
            <person name="Privatt S.R."/>
            <person name="Schneider S.L."/>
            <person name="Sharp S."/>
            <person name="Smith T.C."/>
            <person name="Stanton J.D."/>
            <person name="Ullery H.E."/>
            <person name="Wilson R.J."/>
            <person name="Serrano M.G."/>
            <person name="Buck G."/>
            <person name="Lee V."/>
            <person name="Wang Y."/>
            <person name="Carvalho R."/>
            <person name="Voegtly L."/>
            <person name="Shi R."/>
            <person name="Duckworth R."/>
            <person name="Johnson A."/>
            <person name="Loviza R."/>
            <person name="Walstead R."/>
            <person name="Shah Z."/>
            <person name="Kiflezghi M."/>
            <person name="Wade K."/>
            <person name="Ball S.L."/>
            <person name="Bradley K.W."/>
            <person name="Asai D.J."/>
            <person name="Bowman C.A."/>
            <person name="Russell D.A."/>
            <person name="Pope W.H."/>
            <person name="Jacobs-Sera D."/>
            <person name="Hendrix R.W."/>
            <person name="Hatfull G.F."/>
        </authorList>
    </citation>
    <scope>NUCLEOTIDE SEQUENCE</scope>
</reference>
<dbReference type="PANTHER" id="PTHR43877">
    <property type="entry name" value="AMINOALKYLPHOSPHONATE N-ACETYLTRANSFERASE-RELATED-RELATED"/>
    <property type="match status" value="1"/>
</dbReference>
<gene>
    <name evidence="4" type="ORF">NOCA2150003</name>
</gene>
<keyword evidence="2" id="KW-0012">Acyltransferase</keyword>
<sequence>MDEIRVLTADEWQVWREIRLRSLAESPDAFGSTLAREQAFTEDDWHDRLRSVAVVAFVEGRPVSLGGGYRVRPGWLQVVAMWTDPAHRGAGLAGRVLDVIVAAAYAEDRRLVLDVERSNASARAAYERFGFVATGTSHPLREGSDLMVDEMTLPSR</sequence>
<evidence type="ECO:0000259" key="3">
    <source>
        <dbReference type="PROSITE" id="PS51186"/>
    </source>
</evidence>
<protein>
    <recommendedName>
        <fullName evidence="3">N-acetyltransferase domain-containing protein</fullName>
    </recommendedName>
</protein>
<evidence type="ECO:0000313" key="4">
    <source>
        <dbReference type="EMBL" id="CUR54261.1"/>
    </source>
</evidence>
<dbReference type="SUPFAM" id="SSF55729">
    <property type="entry name" value="Acyl-CoA N-acyltransferases (Nat)"/>
    <property type="match status" value="1"/>
</dbReference>
<dbReference type="GO" id="GO:0016747">
    <property type="term" value="F:acyltransferase activity, transferring groups other than amino-acyl groups"/>
    <property type="evidence" value="ECO:0007669"/>
    <property type="project" value="InterPro"/>
</dbReference>
<evidence type="ECO:0000256" key="1">
    <source>
        <dbReference type="ARBA" id="ARBA00022679"/>
    </source>
</evidence>
<dbReference type="AlphaFoldDB" id="A0A2P2BWY5"/>
<accession>A0A2P2BWY5</accession>
<dbReference type="PANTHER" id="PTHR43877:SF2">
    <property type="entry name" value="AMINOALKYLPHOSPHONATE N-ACETYLTRANSFERASE-RELATED"/>
    <property type="match status" value="1"/>
</dbReference>
<dbReference type="CDD" id="cd04301">
    <property type="entry name" value="NAT_SF"/>
    <property type="match status" value="1"/>
</dbReference>
<feature type="domain" description="N-acetyltransferase" evidence="3">
    <location>
        <begin position="2"/>
        <end position="152"/>
    </location>
</feature>
<proteinExistence type="predicted"/>
<dbReference type="EMBL" id="CZKA01000007">
    <property type="protein sequence ID" value="CUR54261.1"/>
    <property type="molecule type" value="Genomic_DNA"/>
</dbReference>